<evidence type="ECO:0000313" key="3">
    <source>
        <dbReference type="Proteomes" id="UP000219338"/>
    </source>
</evidence>
<feature type="compositionally biased region" description="Acidic residues" evidence="1">
    <location>
        <begin position="197"/>
        <end position="208"/>
    </location>
</feature>
<dbReference type="STRING" id="47428.A0A284RVG4"/>
<reference evidence="3" key="1">
    <citation type="journal article" date="2017" name="Nat. Ecol. Evol.">
        <title>Genome expansion and lineage-specific genetic innovations in the forest pathogenic fungi Armillaria.</title>
        <authorList>
            <person name="Sipos G."/>
            <person name="Prasanna A.N."/>
            <person name="Walter M.C."/>
            <person name="O'Connor E."/>
            <person name="Balint B."/>
            <person name="Krizsan K."/>
            <person name="Kiss B."/>
            <person name="Hess J."/>
            <person name="Varga T."/>
            <person name="Slot J."/>
            <person name="Riley R."/>
            <person name="Boka B."/>
            <person name="Rigling D."/>
            <person name="Barry K."/>
            <person name="Lee J."/>
            <person name="Mihaltcheva S."/>
            <person name="LaButti K."/>
            <person name="Lipzen A."/>
            <person name="Waldron R."/>
            <person name="Moloney N.M."/>
            <person name="Sperisen C."/>
            <person name="Kredics L."/>
            <person name="Vagvoelgyi C."/>
            <person name="Patrignani A."/>
            <person name="Fitzpatrick D."/>
            <person name="Nagy I."/>
            <person name="Doyle S."/>
            <person name="Anderson J.B."/>
            <person name="Grigoriev I.V."/>
            <person name="Gueldener U."/>
            <person name="Muensterkoetter M."/>
            <person name="Nagy L.G."/>
        </authorList>
    </citation>
    <scope>NUCLEOTIDE SEQUENCE [LARGE SCALE GENOMIC DNA]</scope>
    <source>
        <strain evidence="3">C18/9</strain>
    </source>
</reference>
<keyword evidence="3" id="KW-1185">Reference proteome</keyword>
<evidence type="ECO:0000313" key="2">
    <source>
        <dbReference type="EMBL" id="SJL12746.1"/>
    </source>
</evidence>
<name>A0A284RVG4_ARMOS</name>
<dbReference type="AlphaFoldDB" id="A0A284RVG4"/>
<accession>A0A284RVG4</accession>
<gene>
    <name evidence="2" type="ORF">ARMOST_16177</name>
</gene>
<protein>
    <submittedName>
        <fullName evidence="2">Uncharacterized protein</fullName>
    </submittedName>
</protein>
<dbReference type="OrthoDB" id="3063862at2759"/>
<feature type="region of interest" description="Disordered" evidence="1">
    <location>
        <begin position="191"/>
        <end position="226"/>
    </location>
</feature>
<dbReference type="EMBL" id="FUEG01000018">
    <property type="protein sequence ID" value="SJL12746.1"/>
    <property type="molecule type" value="Genomic_DNA"/>
</dbReference>
<proteinExistence type="predicted"/>
<sequence length="226" mass="25293">MTHTRSREQQQQNKLPPTTEDLPLSATTETDPSPAAEKKQKKKTKQHAYYAQPDKSAGVDIMIDISIFSAAQMSKEKRAHGSPTTTWFKINSTEPWSTFKAQILTKISDILDPTKLDFDDYNITFTIQCHSTNPLPLANAEDLNILVTRALKMKADPTTKVLVEGKPKQKQPKVSLIPQLCSTIDVTLQPKGKVYNDDDDGDDEQSDKDDDRKKKKGSKILYSSGI</sequence>
<dbReference type="Proteomes" id="UP000219338">
    <property type="component" value="Unassembled WGS sequence"/>
</dbReference>
<evidence type="ECO:0000256" key="1">
    <source>
        <dbReference type="SAM" id="MobiDB-lite"/>
    </source>
</evidence>
<feature type="region of interest" description="Disordered" evidence="1">
    <location>
        <begin position="1"/>
        <end position="49"/>
    </location>
</feature>
<organism evidence="2 3">
    <name type="scientific">Armillaria ostoyae</name>
    <name type="common">Armillaria root rot fungus</name>
    <dbReference type="NCBI Taxonomy" id="47428"/>
    <lineage>
        <taxon>Eukaryota</taxon>
        <taxon>Fungi</taxon>
        <taxon>Dikarya</taxon>
        <taxon>Basidiomycota</taxon>
        <taxon>Agaricomycotina</taxon>
        <taxon>Agaricomycetes</taxon>
        <taxon>Agaricomycetidae</taxon>
        <taxon>Agaricales</taxon>
        <taxon>Marasmiineae</taxon>
        <taxon>Physalacriaceae</taxon>
        <taxon>Armillaria</taxon>
    </lineage>
</organism>